<feature type="domain" description="DUF1829" evidence="2">
    <location>
        <begin position="142"/>
        <end position="228"/>
    </location>
</feature>
<proteinExistence type="predicted"/>
<comment type="caution">
    <text evidence="3">The sequence shown here is derived from an EMBL/GenBank/DDBJ whole genome shotgun (WGS) entry which is preliminary data.</text>
</comment>
<dbReference type="Pfam" id="PF08861">
    <property type="entry name" value="DUF1828"/>
    <property type="match status" value="1"/>
</dbReference>
<dbReference type="RefSeq" id="WP_252111027.1">
    <property type="nucleotide sequence ID" value="NZ_JAMSCK010000002.1"/>
</dbReference>
<dbReference type="Pfam" id="PF08862">
    <property type="entry name" value="DUF1829"/>
    <property type="match status" value="1"/>
</dbReference>
<keyword evidence="4" id="KW-1185">Reference proteome</keyword>
<evidence type="ECO:0000259" key="1">
    <source>
        <dbReference type="Pfam" id="PF08861"/>
    </source>
</evidence>
<evidence type="ECO:0000313" key="4">
    <source>
        <dbReference type="Proteomes" id="UP001155077"/>
    </source>
</evidence>
<protein>
    <submittedName>
        <fullName evidence="3">DUF1828 domain-containing protein</fullName>
    </submittedName>
</protein>
<evidence type="ECO:0000259" key="2">
    <source>
        <dbReference type="Pfam" id="PF08862"/>
    </source>
</evidence>
<dbReference type="Proteomes" id="UP001155077">
    <property type="component" value="Unassembled WGS sequence"/>
</dbReference>
<sequence>MVKTIDNENVCSISTPFLDRHNDHLDIYLLKDNGNILLTDNGYTIADLRMSGMEINTPKRENILKTALNGFGVKVNDKDELYIIANSNNIGQKKHYLLQAMLTVNDMFNLSQETVTSLFKEDVELYFRSKDIFFSKDIKLTGKSGFDHNIDFLIPQTRTKPERLIKTVNSPKKNNILNAIMAFNDVSQSRDTKTANYVIYNDIEKEVSNDVIIALENYNVKHIPWSHKEDNISEFSLN</sequence>
<reference evidence="3" key="1">
    <citation type="submission" date="2022-06" db="EMBL/GenBank/DDBJ databases">
        <title>Gramella sediminis sp. nov., isolated from deep-sea sediment of the Indian Ocean.</title>
        <authorList>
            <person name="Yang L."/>
        </authorList>
    </citation>
    <scope>NUCLEOTIDE SEQUENCE</scope>
    <source>
        <strain evidence="3">HMD3159</strain>
    </source>
</reference>
<gene>
    <name evidence="3" type="ORF">NE848_04495</name>
</gene>
<dbReference type="InterPro" id="IPR014960">
    <property type="entry name" value="DUF1828"/>
</dbReference>
<evidence type="ECO:0000313" key="3">
    <source>
        <dbReference type="EMBL" id="MCM8568625.1"/>
    </source>
</evidence>
<accession>A0ABT0YYT3</accession>
<dbReference type="EMBL" id="JAMSCK010000002">
    <property type="protein sequence ID" value="MCM8568625.1"/>
    <property type="molecule type" value="Genomic_DNA"/>
</dbReference>
<organism evidence="3 4">
    <name type="scientific">Gramella jeungdoensis</name>
    <dbReference type="NCBI Taxonomy" id="708091"/>
    <lineage>
        <taxon>Bacteria</taxon>
        <taxon>Pseudomonadati</taxon>
        <taxon>Bacteroidota</taxon>
        <taxon>Flavobacteriia</taxon>
        <taxon>Flavobacteriales</taxon>
        <taxon>Flavobacteriaceae</taxon>
        <taxon>Christiangramia</taxon>
    </lineage>
</organism>
<dbReference type="InterPro" id="IPR014961">
    <property type="entry name" value="DUF1829"/>
</dbReference>
<feature type="domain" description="DUF1828" evidence="1">
    <location>
        <begin position="15"/>
        <end position="104"/>
    </location>
</feature>
<name>A0ABT0YYT3_9FLAO</name>